<comment type="caution">
    <text evidence="1">The sequence shown here is derived from an EMBL/GenBank/DDBJ whole genome shotgun (WGS) entry which is preliminary data.</text>
</comment>
<dbReference type="EMBL" id="JAUTXU010000007">
    <property type="protein sequence ID" value="KAK3723878.1"/>
    <property type="molecule type" value="Genomic_DNA"/>
</dbReference>
<gene>
    <name evidence="1" type="ORF">LTR37_001362</name>
</gene>
<protein>
    <submittedName>
        <fullName evidence="1">Uncharacterized protein</fullName>
    </submittedName>
</protein>
<name>A0ACC3NVD1_9PEZI</name>
<accession>A0ACC3NVD1</accession>
<evidence type="ECO:0000313" key="1">
    <source>
        <dbReference type="EMBL" id="KAK3723878.1"/>
    </source>
</evidence>
<dbReference type="Proteomes" id="UP001281147">
    <property type="component" value="Unassembled WGS sequence"/>
</dbReference>
<sequence>MADSIKRKGEIPWDKHFQLGAGYDILAHSAVRSPFQSLNKPVAHDRKGAEIQLSRQTFRDESDMQSMLQTSTSASASYLSLATLKACATSMKTAKCNETNMTVFTHLTITSPSEDFTDALNLTEEAESCLQGPSQCRRATFVMISKYSSDTKEELDALHSTLGGDFDNKVVNAKEASQIELRKATQQSKVGEKHDVISLGYDIEHITSDFEDVDPKEMWTGFLLRYSPIPYMAILTHYCDLIPRGRIAPPLRMFELPHEVMTAIRRCTILQMLSRSNNMVGARQLEQRLDVLYDELMAAGPYSDGKTPQMEQLTAALGAVKNELDIWRDRMDLLAAVDRACERDLS</sequence>
<organism evidence="1 2">
    <name type="scientific">Vermiconidia calcicola</name>
    <dbReference type="NCBI Taxonomy" id="1690605"/>
    <lineage>
        <taxon>Eukaryota</taxon>
        <taxon>Fungi</taxon>
        <taxon>Dikarya</taxon>
        <taxon>Ascomycota</taxon>
        <taxon>Pezizomycotina</taxon>
        <taxon>Dothideomycetes</taxon>
        <taxon>Dothideomycetidae</taxon>
        <taxon>Mycosphaerellales</taxon>
        <taxon>Extremaceae</taxon>
        <taxon>Vermiconidia</taxon>
    </lineage>
</organism>
<keyword evidence="2" id="KW-1185">Reference proteome</keyword>
<evidence type="ECO:0000313" key="2">
    <source>
        <dbReference type="Proteomes" id="UP001281147"/>
    </source>
</evidence>
<reference evidence="1" key="1">
    <citation type="submission" date="2023-07" db="EMBL/GenBank/DDBJ databases">
        <title>Black Yeasts Isolated from many extreme environments.</title>
        <authorList>
            <person name="Coleine C."/>
            <person name="Stajich J.E."/>
            <person name="Selbmann L."/>
        </authorList>
    </citation>
    <scope>NUCLEOTIDE SEQUENCE</scope>
    <source>
        <strain evidence="1">CCFEE 5714</strain>
    </source>
</reference>
<proteinExistence type="predicted"/>